<name>A0ABS7TJ37_9BACT</name>
<keyword evidence="2" id="KW-1185">Reference proteome</keyword>
<comment type="caution">
    <text evidence="1">The sequence shown here is derived from an EMBL/GenBank/DDBJ whole genome shotgun (WGS) entry which is preliminary data.</text>
</comment>
<gene>
    <name evidence="1" type="ORF">K7C98_03105</name>
</gene>
<organism evidence="1 2">
    <name type="scientific">Nannocystis pusilla</name>
    <dbReference type="NCBI Taxonomy" id="889268"/>
    <lineage>
        <taxon>Bacteria</taxon>
        <taxon>Pseudomonadati</taxon>
        <taxon>Myxococcota</taxon>
        <taxon>Polyangia</taxon>
        <taxon>Nannocystales</taxon>
        <taxon>Nannocystaceae</taxon>
        <taxon>Nannocystis</taxon>
    </lineage>
</organism>
<evidence type="ECO:0008006" key="3">
    <source>
        <dbReference type="Google" id="ProtNLM"/>
    </source>
</evidence>
<evidence type="ECO:0000313" key="2">
    <source>
        <dbReference type="Proteomes" id="UP001139031"/>
    </source>
</evidence>
<dbReference type="Proteomes" id="UP001139031">
    <property type="component" value="Unassembled WGS sequence"/>
</dbReference>
<dbReference type="RefSeq" id="WP_224189984.1">
    <property type="nucleotide sequence ID" value="NZ_JAIRAU010000001.1"/>
</dbReference>
<reference evidence="1" key="1">
    <citation type="submission" date="2021-08" db="EMBL/GenBank/DDBJ databases">
        <authorList>
            <person name="Stevens D.C."/>
        </authorList>
    </citation>
    <scope>NUCLEOTIDE SEQUENCE</scope>
    <source>
        <strain evidence="1">DSM 53165</strain>
    </source>
</reference>
<dbReference type="EMBL" id="JAIRAU010000001">
    <property type="protein sequence ID" value="MBZ5708232.1"/>
    <property type="molecule type" value="Genomic_DNA"/>
</dbReference>
<accession>A0ABS7TJ37</accession>
<evidence type="ECO:0000313" key="1">
    <source>
        <dbReference type="EMBL" id="MBZ5708232.1"/>
    </source>
</evidence>
<proteinExistence type="predicted"/>
<protein>
    <recommendedName>
        <fullName evidence="3">Methyltransferase type 11 domain-containing protein</fullName>
    </recommendedName>
</protein>
<sequence>MAAWSRWERRRSLFAAAAERARVERRRFVVVLPEREGSITRALRVYEMGRHYPEVFHMRRIPVVSSAELERGRVDRIASDSAVVYAACVLEYVSDVRAAMDELLRMAGSVENIFVVTVQPWTLTATLHPQARWAGIADTHTVSMGPITALHRGFAAGLVLSLAAVSATSERGPDDAQGDDDDDGVIDAHTVVQVDEDFK</sequence>